<feature type="transmembrane region" description="Helical" evidence="1">
    <location>
        <begin position="12"/>
        <end position="37"/>
    </location>
</feature>
<feature type="transmembrane region" description="Helical" evidence="1">
    <location>
        <begin position="311"/>
        <end position="337"/>
    </location>
</feature>
<evidence type="ECO:0000256" key="1">
    <source>
        <dbReference type="SAM" id="Phobius"/>
    </source>
</evidence>
<dbReference type="STRING" id="112413.SAMN05421854_10271"/>
<gene>
    <name evidence="2" type="ORF">SAMN05421854_10271</name>
</gene>
<dbReference type="OrthoDB" id="2076832at2"/>
<keyword evidence="1" id="KW-1133">Transmembrane helix</keyword>
<reference evidence="2 3" key="1">
    <citation type="submission" date="2016-10" db="EMBL/GenBank/DDBJ databases">
        <authorList>
            <person name="de Groot N.N."/>
        </authorList>
    </citation>
    <scope>NUCLEOTIDE SEQUENCE [LARGE SCALE GENOMIC DNA]</scope>
    <source>
        <strain evidence="2 3">DSM 44637</strain>
    </source>
</reference>
<accession>A0A1I5HTU7</accession>
<name>A0A1I5HTU7_9PSEU</name>
<feature type="transmembrane region" description="Helical" evidence="1">
    <location>
        <begin position="401"/>
        <end position="423"/>
    </location>
</feature>
<protein>
    <recommendedName>
        <fullName evidence="4">ABC transporter permease</fullName>
    </recommendedName>
</protein>
<dbReference type="Proteomes" id="UP000199137">
    <property type="component" value="Unassembled WGS sequence"/>
</dbReference>
<keyword evidence="1" id="KW-0472">Membrane</keyword>
<evidence type="ECO:0000313" key="3">
    <source>
        <dbReference type="Proteomes" id="UP000199137"/>
    </source>
</evidence>
<dbReference type="RefSeq" id="WP_093572834.1">
    <property type="nucleotide sequence ID" value="NZ_FOWC01000002.1"/>
</dbReference>
<keyword evidence="1" id="KW-0812">Transmembrane</keyword>
<dbReference type="AlphaFoldDB" id="A0A1I5HTU7"/>
<evidence type="ECO:0008006" key="4">
    <source>
        <dbReference type="Google" id="ProtNLM"/>
    </source>
</evidence>
<organism evidence="2 3">
    <name type="scientific">Amycolatopsis rubida</name>
    <dbReference type="NCBI Taxonomy" id="112413"/>
    <lineage>
        <taxon>Bacteria</taxon>
        <taxon>Bacillati</taxon>
        <taxon>Actinomycetota</taxon>
        <taxon>Actinomycetes</taxon>
        <taxon>Pseudonocardiales</taxon>
        <taxon>Pseudonocardiaceae</taxon>
        <taxon>Amycolatopsis</taxon>
    </lineage>
</organism>
<evidence type="ECO:0000313" key="2">
    <source>
        <dbReference type="EMBL" id="SFO51697.1"/>
    </source>
</evidence>
<sequence length="435" mass="46776">MNHRTRHRSPFGLAIAAPAVVKAVCGAILAVLAVVAWQQFAELAKQQELLAPWDKVQSYAVFYPRMIGNDQQEMETGGDASSVAEARDLYPVLDRAGALFVDAANYEPGTPPDPTSRWPVPPIRVNTHYLEQYPILDASRKPIAVAADDPAWVVAVPEQFKPREAQIRQLLQETRTGGPGITGATRAEQRITGDQPRFTSQSVRIVWTASGQGVFSYDPQVNPGHGNLITDPIVEIMTPANSLTVDRLNAITGGLDTGLKVRVGDDPAGTLAALGPKLKQLKLDDNLQHLVTVHEAMAAQIDQVRGGITQIAVFAGAALFVLVALTAVIVLIGSDRLRRRLTVRRLHGIGFARSYRELLIALGGTWLGQTVLAGIGLAVLAMHTLSPAGAAAGPLDRLPELAAVSVLSLAIEAMFVVVTARVLERRNTVDRLKEL</sequence>
<proteinExistence type="predicted"/>
<feature type="transmembrane region" description="Helical" evidence="1">
    <location>
        <begin position="358"/>
        <end position="381"/>
    </location>
</feature>
<dbReference type="EMBL" id="FOWC01000002">
    <property type="protein sequence ID" value="SFO51697.1"/>
    <property type="molecule type" value="Genomic_DNA"/>
</dbReference>